<dbReference type="SMART" id="SM00409">
    <property type="entry name" value="IG"/>
    <property type="match status" value="1"/>
</dbReference>
<dbReference type="InterPro" id="IPR013783">
    <property type="entry name" value="Ig-like_fold"/>
</dbReference>
<dbReference type="PROSITE" id="PS50835">
    <property type="entry name" value="IG_LIKE"/>
    <property type="match status" value="1"/>
</dbReference>
<dbReference type="InterPro" id="IPR003599">
    <property type="entry name" value="Ig_sub"/>
</dbReference>
<dbReference type="SUPFAM" id="SSF48726">
    <property type="entry name" value="Immunoglobulin"/>
    <property type="match status" value="1"/>
</dbReference>
<comment type="caution">
    <text evidence="2">The sequence shown here is derived from an EMBL/GenBank/DDBJ whole genome shotgun (WGS) entry which is preliminary data.</text>
</comment>
<feature type="domain" description="Ig-like" evidence="1">
    <location>
        <begin position="3"/>
        <end position="106"/>
    </location>
</feature>
<organism evidence="2 3">
    <name type="scientific">Chionoecetes opilio</name>
    <name type="common">Atlantic snow crab</name>
    <name type="synonym">Cancer opilio</name>
    <dbReference type="NCBI Taxonomy" id="41210"/>
    <lineage>
        <taxon>Eukaryota</taxon>
        <taxon>Metazoa</taxon>
        <taxon>Ecdysozoa</taxon>
        <taxon>Arthropoda</taxon>
        <taxon>Crustacea</taxon>
        <taxon>Multicrustacea</taxon>
        <taxon>Malacostraca</taxon>
        <taxon>Eumalacostraca</taxon>
        <taxon>Eucarida</taxon>
        <taxon>Decapoda</taxon>
        <taxon>Pleocyemata</taxon>
        <taxon>Brachyura</taxon>
        <taxon>Eubrachyura</taxon>
        <taxon>Majoidea</taxon>
        <taxon>Majidae</taxon>
        <taxon>Chionoecetes</taxon>
    </lineage>
</organism>
<accession>A0A8J5CYB9</accession>
<dbReference type="EMBL" id="JACEEZ010005859">
    <property type="protein sequence ID" value="KAG0725221.1"/>
    <property type="molecule type" value="Genomic_DNA"/>
</dbReference>
<dbReference type="InterPro" id="IPR007110">
    <property type="entry name" value="Ig-like_dom"/>
</dbReference>
<gene>
    <name evidence="2" type="ORF">GWK47_004759</name>
</gene>
<evidence type="ECO:0000313" key="2">
    <source>
        <dbReference type="EMBL" id="KAG0725221.1"/>
    </source>
</evidence>
<dbReference type="InterPro" id="IPR036179">
    <property type="entry name" value="Ig-like_dom_sf"/>
</dbReference>
<dbReference type="Proteomes" id="UP000770661">
    <property type="component" value="Unassembled WGS sequence"/>
</dbReference>
<dbReference type="AlphaFoldDB" id="A0A8J5CYB9"/>
<evidence type="ECO:0000313" key="3">
    <source>
        <dbReference type="Proteomes" id="UP000770661"/>
    </source>
</evidence>
<keyword evidence="3" id="KW-1185">Reference proteome</keyword>
<reference evidence="2" key="1">
    <citation type="submission" date="2020-07" db="EMBL/GenBank/DDBJ databases">
        <title>The High-quality genome of the commercially important snow crab, Chionoecetes opilio.</title>
        <authorList>
            <person name="Jeong J.-H."/>
            <person name="Ryu S."/>
        </authorList>
    </citation>
    <scope>NUCLEOTIDE SEQUENCE</scope>
    <source>
        <strain evidence="2">MADBK_172401_WGS</strain>
        <tissue evidence="2">Digestive gland</tissue>
    </source>
</reference>
<name>A0A8J5CYB9_CHIOP</name>
<dbReference type="OrthoDB" id="6363703at2759"/>
<dbReference type="Gene3D" id="2.60.40.10">
    <property type="entry name" value="Immunoglobulins"/>
    <property type="match status" value="1"/>
</dbReference>
<sequence>MERQVITHTESPEVVQYGEAATFSCYVQPAWPVRVTWLKEGKWISWKDRLYTQTKKRLRGNEPGQAQDVSQDQLVASLYVASVRRDATFTCRIETNPPEERDMTVSVRVPRVESLTAEPDESAVQYGQSLALSCVISGSNSEVSCVSARTLKTCHGSTFILGLSPFC</sequence>
<protein>
    <recommendedName>
        <fullName evidence="1">Ig-like domain-containing protein</fullName>
    </recommendedName>
</protein>
<evidence type="ECO:0000259" key="1">
    <source>
        <dbReference type="PROSITE" id="PS50835"/>
    </source>
</evidence>
<proteinExistence type="predicted"/>